<gene>
    <name evidence="5" type="ORF">SAMN05216261_1652</name>
</gene>
<dbReference type="AlphaFoldDB" id="A0A1M6DMY9"/>
<organism evidence="5 6">
    <name type="scientific">Algibacter luteus</name>
    <dbReference type="NCBI Taxonomy" id="1178825"/>
    <lineage>
        <taxon>Bacteria</taxon>
        <taxon>Pseudomonadati</taxon>
        <taxon>Bacteroidota</taxon>
        <taxon>Flavobacteriia</taxon>
        <taxon>Flavobacteriales</taxon>
        <taxon>Flavobacteriaceae</taxon>
        <taxon>Algibacter</taxon>
    </lineage>
</organism>
<dbReference type="InterPro" id="IPR026444">
    <property type="entry name" value="Secre_tail"/>
</dbReference>
<feature type="domain" description="GEVED" evidence="4">
    <location>
        <begin position="837"/>
        <end position="917"/>
    </location>
</feature>
<dbReference type="eggNOG" id="COG2866">
    <property type="taxonomic scope" value="Bacteria"/>
</dbReference>
<sequence length="1010" mass="109062">MRLFTKKNCFYLLLFSFIMSAAFSQNKQEIWTKISKDEAIVGKKVVRKTEPNASVYFQLNVEQLKNTLAFASKSVQSNKKQSQTVQFPNSDGGFDTFEVQESSILEPAYQEKHPDIKTYIGKNTQNPSSIISFSITPQGLHAMTLSSKKGTQFIDPYTKNNSYIVYNKGDLPALKKEFECLVPDDMIAARDVSKSAMAFNNPSDSALRTFNLALASTVEYSQFHWEAAGLTGFDSVEDRKAAVLAAMVVTMNRVNTIFQRDLAIKMTLVDNTNIIFILSDSFSNDNASALINESQQEIDAAATSTPFSYDIGHTFSTGGGGLASLNSPCVASRKAMGITGSPNPVGDAYDIDYVAHEMGHQFGAPHTFNGDAGSCSGNRTADNAYEPGSGSTIMAYAGICAPQNIQFNGDAYFHQKSIQMIWDNITTGLSTCGTQTTLSNNAPVANAGPDYTIPISTAFKLVGDSSDPDGTAGHTYTWEQYDLGPAGLPEETNTTGPLVRSFEGTTNPVRNIPVFADYIAAGGSTAWEKIPSVNRTLTFALTVRDNDVVGANGGGQTAVDFVDITVNSTDPFAVVNPVSWAQGSTLNIEWIVGQSADVGTINCQLVNIKLSTDGGLTFPTTIASNTPNDGSFSYVVPTISDTATARILIEAADNIFYDVSDFDFSISNNPDFFIGNETLTPINCDETTVVYNFDYFAVNGFTETTVFSASGIPGSGTATFSPTSRSATGNVTLTISNLDGVSPNNYFINIIGTAPSETKNRTIDLPFFNSVCTSAGNTTYQTSTTYVEFGDIMQVSGKPSGYSNYSGTPTDANRDSSYSLSVRVNTDPGDGAYTTNTKAWIDWNHNCEFDAGEEYDLGDAFNVADGLTGNSPLSITIPNDAALGTTVMRISTKYKDDGLPGSCENGFDGEVEDYAINVMPTLSVNTFGFENFVVYPNPNKGEFTIKLNGSLTNKIKVDLVDLRGRVIYNNIFDESGDFEETVRLKNIQSGMYILNVSDGLRQSIKKIIIE</sequence>
<feature type="chain" id="PRO_5009916773" evidence="2">
    <location>
        <begin position="25"/>
        <end position="1010"/>
    </location>
</feature>
<name>A0A1M6DMY9_9FLAO</name>
<dbReference type="Gene3D" id="2.60.40.10">
    <property type="entry name" value="Immunoglobulins"/>
    <property type="match status" value="1"/>
</dbReference>
<dbReference type="Pfam" id="PF18962">
    <property type="entry name" value="Por_Secre_tail"/>
    <property type="match status" value="1"/>
</dbReference>
<protein>
    <submittedName>
        <fullName evidence="5">Por secretion system C-terminal sorting domain-containing protein</fullName>
    </submittedName>
</protein>
<proteinExistence type="predicted"/>
<dbReference type="PANTHER" id="PTHR11905">
    <property type="entry name" value="ADAM A DISINTEGRIN AND METALLOPROTEASE DOMAIN"/>
    <property type="match status" value="1"/>
</dbReference>
<feature type="domain" description="Secretion system C-terminal sorting" evidence="3">
    <location>
        <begin position="934"/>
        <end position="1009"/>
    </location>
</feature>
<reference evidence="5 6" key="1">
    <citation type="submission" date="2016-11" db="EMBL/GenBank/DDBJ databases">
        <authorList>
            <person name="Jaros S."/>
            <person name="Januszkiewicz K."/>
            <person name="Wedrychowicz H."/>
        </authorList>
    </citation>
    <scope>NUCLEOTIDE SEQUENCE [LARGE SCALE GENOMIC DNA]</scope>
    <source>
        <strain evidence="5 6">CGMCC 1.12213</strain>
    </source>
</reference>
<dbReference type="eggNOG" id="COG4935">
    <property type="taxonomic scope" value="Bacteria"/>
</dbReference>
<dbReference type="GO" id="GO:0006509">
    <property type="term" value="P:membrane protein ectodomain proteolysis"/>
    <property type="evidence" value="ECO:0007669"/>
    <property type="project" value="TreeGrafter"/>
</dbReference>
<dbReference type="InterPro" id="IPR024079">
    <property type="entry name" value="MetalloPept_cat_dom_sf"/>
</dbReference>
<dbReference type="EMBL" id="FQYK01000003">
    <property type="protein sequence ID" value="SHI74572.1"/>
    <property type="molecule type" value="Genomic_DNA"/>
</dbReference>
<evidence type="ECO:0000313" key="5">
    <source>
        <dbReference type="EMBL" id="SHI74572.1"/>
    </source>
</evidence>
<evidence type="ECO:0000259" key="3">
    <source>
        <dbReference type="Pfam" id="PF18962"/>
    </source>
</evidence>
<dbReference type="OrthoDB" id="9792152at2"/>
<evidence type="ECO:0000256" key="2">
    <source>
        <dbReference type="SAM" id="SignalP"/>
    </source>
</evidence>
<dbReference type="GO" id="GO:0008237">
    <property type="term" value="F:metallopeptidase activity"/>
    <property type="evidence" value="ECO:0007669"/>
    <property type="project" value="InterPro"/>
</dbReference>
<dbReference type="PANTHER" id="PTHR11905:SF159">
    <property type="entry name" value="ADAM METALLOPROTEASE"/>
    <property type="match status" value="1"/>
</dbReference>
<dbReference type="InterPro" id="IPR013783">
    <property type="entry name" value="Ig-like_fold"/>
</dbReference>
<dbReference type="Gene3D" id="3.40.390.10">
    <property type="entry name" value="Collagenase (Catalytic Domain)"/>
    <property type="match status" value="1"/>
</dbReference>
<feature type="signal peptide" evidence="2">
    <location>
        <begin position="1"/>
        <end position="24"/>
    </location>
</feature>
<evidence type="ECO:0000259" key="4">
    <source>
        <dbReference type="Pfam" id="PF20009"/>
    </source>
</evidence>
<dbReference type="InterPro" id="IPR045474">
    <property type="entry name" value="GEVED"/>
</dbReference>
<keyword evidence="1 2" id="KW-0732">Signal</keyword>
<dbReference type="NCBIfam" id="TIGR04183">
    <property type="entry name" value="Por_Secre_tail"/>
    <property type="match status" value="1"/>
</dbReference>
<dbReference type="Pfam" id="PF13574">
    <property type="entry name" value="Reprolysin_2"/>
    <property type="match status" value="1"/>
</dbReference>
<accession>A0A1M6DMY9</accession>
<keyword evidence="6" id="KW-1185">Reference proteome</keyword>
<dbReference type="Pfam" id="PF20009">
    <property type="entry name" value="GEVED"/>
    <property type="match status" value="1"/>
</dbReference>
<dbReference type="Proteomes" id="UP000184396">
    <property type="component" value="Unassembled WGS sequence"/>
</dbReference>
<dbReference type="SUPFAM" id="SSF55486">
    <property type="entry name" value="Metalloproteases ('zincins'), catalytic domain"/>
    <property type="match status" value="1"/>
</dbReference>
<evidence type="ECO:0000313" key="6">
    <source>
        <dbReference type="Proteomes" id="UP000184396"/>
    </source>
</evidence>
<dbReference type="STRING" id="1178825.SAMN05216261_1652"/>
<evidence type="ECO:0000256" key="1">
    <source>
        <dbReference type="ARBA" id="ARBA00022729"/>
    </source>
</evidence>